<proteinExistence type="predicted"/>
<dbReference type="Proteomes" id="UP000031561">
    <property type="component" value="Unassembled WGS sequence"/>
</dbReference>
<dbReference type="EMBL" id="JTHE03000004">
    <property type="protein sequence ID" value="MCM1981249.1"/>
    <property type="molecule type" value="Genomic_DNA"/>
</dbReference>
<reference evidence="1 2" key="1">
    <citation type="journal article" date="2015" name="Genome Announc.">
        <title>Draft Genome Sequence of Filamentous Marine Cyanobacterium Lyngbya confervoides Strain BDU141951.</title>
        <authorList>
            <person name="Chandrababunaidu M.M."/>
            <person name="Sen D."/>
            <person name="Tripathy S."/>
        </authorList>
    </citation>
    <scope>NUCLEOTIDE SEQUENCE [LARGE SCALE GENOMIC DNA]</scope>
    <source>
        <strain evidence="1 2">BDU141951</strain>
    </source>
</reference>
<accession>A0ABD4SX85</accession>
<dbReference type="RefSeq" id="WP_166278438.1">
    <property type="nucleotide sequence ID" value="NZ_JTHE03000004.1"/>
</dbReference>
<keyword evidence="2" id="KW-1185">Reference proteome</keyword>
<evidence type="ECO:0000313" key="1">
    <source>
        <dbReference type="EMBL" id="MCM1981249.1"/>
    </source>
</evidence>
<name>A0ABD4SX85_9CYAN</name>
<organism evidence="1 2">
    <name type="scientific">Lyngbya confervoides BDU141951</name>
    <dbReference type="NCBI Taxonomy" id="1574623"/>
    <lineage>
        <taxon>Bacteria</taxon>
        <taxon>Bacillati</taxon>
        <taxon>Cyanobacteriota</taxon>
        <taxon>Cyanophyceae</taxon>
        <taxon>Oscillatoriophycideae</taxon>
        <taxon>Oscillatoriales</taxon>
        <taxon>Microcoleaceae</taxon>
        <taxon>Lyngbya</taxon>
    </lineage>
</organism>
<gene>
    <name evidence="1" type="ORF">QQ91_0000165</name>
</gene>
<evidence type="ECO:0000313" key="2">
    <source>
        <dbReference type="Proteomes" id="UP000031561"/>
    </source>
</evidence>
<dbReference type="AlphaFoldDB" id="A0ABD4SX85"/>
<sequence length="63" mass="7264">MLLKFKDLEGKVEAQKAQGAMAEGRSKTIPRAFLEMDDEWIEKMERAELNWFLGEWSICDGGE</sequence>
<protein>
    <submittedName>
        <fullName evidence="1">Uncharacterized protein</fullName>
    </submittedName>
</protein>
<comment type="caution">
    <text evidence="1">The sequence shown here is derived from an EMBL/GenBank/DDBJ whole genome shotgun (WGS) entry which is preliminary data.</text>
</comment>